<dbReference type="EMBL" id="CADCTP010000051">
    <property type="protein sequence ID" value="CAA9221615.1"/>
    <property type="molecule type" value="Genomic_DNA"/>
</dbReference>
<feature type="transmembrane region" description="Helical" evidence="2">
    <location>
        <begin position="119"/>
        <end position="139"/>
    </location>
</feature>
<evidence type="ECO:0000256" key="2">
    <source>
        <dbReference type="SAM" id="Phobius"/>
    </source>
</evidence>
<dbReference type="Gene3D" id="1.10.287.1260">
    <property type="match status" value="1"/>
</dbReference>
<feature type="compositionally biased region" description="Polar residues" evidence="1">
    <location>
        <begin position="256"/>
        <end position="265"/>
    </location>
</feature>
<keyword evidence="2" id="KW-0472">Membrane</keyword>
<feature type="transmembrane region" description="Helical" evidence="2">
    <location>
        <begin position="20"/>
        <end position="39"/>
    </location>
</feature>
<accession>A0A6J4HGE1</accession>
<feature type="transmembrane region" description="Helical" evidence="2">
    <location>
        <begin position="151"/>
        <end position="169"/>
    </location>
</feature>
<evidence type="ECO:0000313" key="3">
    <source>
        <dbReference type="EMBL" id="CAA9221615.1"/>
    </source>
</evidence>
<protein>
    <submittedName>
        <fullName evidence="3">CmpX</fullName>
    </submittedName>
</protein>
<dbReference type="InterPro" id="IPR008910">
    <property type="entry name" value="MSC_TM_helix"/>
</dbReference>
<dbReference type="Pfam" id="PF05552">
    <property type="entry name" value="MS_channel_1st_1"/>
    <property type="match status" value="2"/>
</dbReference>
<name>A0A6J4HGE1_9ACTN</name>
<proteinExistence type="predicted"/>
<reference evidence="3" key="1">
    <citation type="submission" date="2020-02" db="EMBL/GenBank/DDBJ databases">
        <authorList>
            <person name="Meier V. D."/>
        </authorList>
    </citation>
    <scope>NUCLEOTIDE SEQUENCE</scope>
    <source>
        <strain evidence="3">AVDCRST_MAG41</strain>
    </source>
</reference>
<sequence>MVQAVDFGRGVEDAWSTVATFIPKLLAFLLILLVGWLIAKAVEKILDKVLERVGFDKWVERGGIKRALANSKYDASSILGRIVYYAILLFTLSVAFGVFGPNPISDYLGVVIGYLPRLFAAILILVIAAAIAAAVKTLIESTLGGLSYGRILANAASVLILVIGVTAALNQLQIAPAVVNAVLYAALAAIAGIVIVAVGGGGIRPMQQRWERALSRYDEEKPRIAEQARRAPSVREQAEQAYAQAQPSDGGRYPSDGSTAAYQQR</sequence>
<feature type="transmembrane region" description="Helical" evidence="2">
    <location>
        <begin position="181"/>
        <end position="203"/>
    </location>
</feature>
<feature type="transmembrane region" description="Helical" evidence="2">
    <location>
        <begin position="82"/>
        <end position="99"/>
    </location>
</feature>
<keyword evidence="2" id="KW-0812">Transmembrane</keyword>
<dbReference type="AlphaFoldDB" id="A0A6J4HGE1"/>
<feature type="region of interest" description="Disordered" evidence="1">
    <location>
        <begin position="221"/>
        <end position="265"/>
    </location>
</feature>
<gene>
    <name evidence="3" type="ORF">AVDCRST_MAG41-530</name>
</gene>
<organism evidence="3">
    <name type="scientific">uncultured Mycobacteriales bacterium</name>
    <dbReference type="NCBI Taxonomy" id="581187"/>
    <lineage>
        <taxon>Bacteria</taxon>
        <taxon>Bacillati</taxon>
        <taxon>Actinomycetota</taxon>
        <taxon>Actinomycetes</taxon>
        <taxon>Mycobacteriales</taxon>
        <taxon>environmental samples</taxon>
    </lineage>
</organism>
<keyword evidence="2" id="KW-1133">Transmembrane helix</keyword>
<evidence type="ECO:0000256" key="1">
    <source>
        <dbReference type="SAM" id="MobiDB-lite"/>
    </source>
</evidence>